<keyword evidence="1" id="KW-1133">Transmembrane helix</keyword>
<evidence type="ECO:0000313" key="2">
    <source>
        <dbReference type="EMBL" id="ETD22273.1"/>
    </source>
</evidence>
<comment type="caution">
    <text evidence="2">The sequence shown here is derived from an EMBL/GenBank/DDBJ whole genome shotgun (WGS) entry which is preliminary data.</text>
</comment>
<name>V8C4F1_9FIRM</name>
<evidence type="ECO:0000256" key="1">
    <source>
        <dbReference type="SAM" id="Phobius"/>
    </source>
</evidence>
<proteinExistence type="predicted"/>
<dbReference type="Proteomes" id="UP000018683">
    <property type="component" value="Unassembled WGS sequence"/>
</dbReference>
<dbReference type="RefSeq" id="WP_023921835.1">
    <property type="nucleotide sequence ID" value="NZ_KI669408.1"/>
</dbReference>
<keyword evidence="1" id="KW-0472">Membrane</keyword>
<evidence type="ECO:0000313" key="3">
    <source>
        <dbReference type="Proteomes" id="UP000018683"/>
    </source>
</evidence>
<accession>V8C4F1</accession>
<organism evidence="2 3">
    <name type="scientific">[Ruminococcus] lactaris CC59_002D</name>
    <dbReference type="NCBI Taxonomy" id="1073376"/>
    <lineage>
        <taxon>Bacteria</taxon>
        <taxon>Bacillati</taxon>
        <taxon>Bacillota</taxon>
        <taxon>Clostridia</taxon>
        <taxon>Lachnospirales</taxon>
        <taxon>Lachnospiraceae</taxon>
        <taxon>Mediterraneibacter</taxon>
    </lineage>
</organism>
<reference evidence="2 3" key="1">
    <citation type="submission" date="2013-10" db="EMBL/GenBank/DDBJ databases">
        <title>The Genome Sequence of Ruminococcus lactaris CC59_002D.</title>
        <authorList>
            <consortium name="The Broad Institute Genomics Platform"/>
            <person name="Earl A."/>
            <person name="Allen-Vercoe E."/>
            <person name="Daigneault M."/>
            <person name="Young S.K."/>
            <person name="Zeng Q."/>
            <person name="Gargeya S."/>
            <person name="Fitzgerald M."/>
            <person name="Abouelleil A."/>
            <person name="Alvarado L."/>
            <person name="Chapman S.B."/>
            <person name="Gainer-Dewar J."/>
            <person name="Goldberg J."/>
            <person name="Griggs A."/>
            <person name="Gujja S."/>
            <person name="Hansen M."/>
            <person name="Howarth C."/>
            <person name="Imamovic A."/>
            <person name="Ireland A."/>
            <person name="Larimer J."/>
            <person name="McCowan C."/>
            <person name="Murphy C."/>
            <person name="Pearson M."/>
            <person name="Poon T.W."/>
            <person name="Priest M."/>
            <person name="Roberts A."/>
            <person name="Saif S."/>
            <person name="Shea T."/>
            <person name="Sykes S."/>
            <person name="Wortman J."/>
            <person name="Nusbaum C."/>
            <person name="Birren B."/>
        </authorList>
    </citation>
    <scope>NUCLEOTIDE SEQUENCE [LARGE SCALE GENOMIC DNA]</scope>
    <source>
        <strain evidence="2 3">CC59_002D</strain>
    </source>
</reference>
<dbReference type="EMBL" id="AZJE01000017">
    <property type="protein sequence ID" value="ETD22273.1"/>
    <property type="molecule type" value="Genomic_DNA"/>
</dbReference>
<keyword evidence="1" id="KW-0812">Transmembrane</keyword>
<protein>
    <submittedName>
        <fullName evidence="2">Uncharacterized protein</fullName>
    </submittedName>
</protein>
<sequence length="70" mass="7722">MNEQRKCLVGRDDDYGWAIGLAIALFVIAMIVAIIIYGGTFIGGFHSLKNYILAFKHNVVDSNRKPVPVA</sequence>
<gene>
    <name evidence="2" type="ORF">HMPREF1202_01337</name>
</gene>
<dbReference type="HOGENOM" id="CLU_2755405_0_0_9"/>
<dbReference type="STRING" id="1073376.HMPREF1202_01337"/>
<dbReference type="AlphaFoldDB" id="V8C4F1"/>
<dbReference type="PATRIC" id="fig|1073376.3.peg.1375"/>
<feature type="transmembrane region" description="Helical" evidence="1">
    <location>
        <begin position="15"/>
        <end position="39"/>
    </location>
</feature>